<comment type="subunit">
    <text evidence="1">Component of the TIM23 complex.</text>
</comment>
<dbReference type="PANTHER" id="PTHR12210">
    <property type="entry name" value="DULLARD PROTEIN PHOSPHATASE"/>
    <property type="match status" value="1"/>
</dbReference>
<protein>
    <recommendedName>
        <fullName evidence="1">Mitochondrial import inner membrane translocase subunit TIM50</fullName>
    </recommendedName>
</protein>
<dbReference type="SMART" id="SM00577">
    <property type="entry name" value="CPDc"/>
    <property type="match status" value="1"/>
</dbReference>
<organism evidence="4 5">
    <name type="scientific">Coemansia thaxteri</name>
    <dbReference type="NCBI Taxonomy" id="2663907"/>
    <lineage>
        <taxon>Eukaryota</taxon>
        <taxon>Fungi</taxon>
        <taxon>Fungi incertae sedis</taxon>
        <taxon>Zoopagomycota</taxon>
        <taxon>Kickxellomycotina</taxon>
        <taxon>Kickxellomycetes</taxon>
        <taxon>Kickxellales</taxon>
        <taxon>Kickxellaceae</taxon>
        <taxon>Coemansia</taxon>
    </lineage>
</organism>
<dbReference type="SUPFAM" id="SSF56784">
    <property type="entry name" value="HAD-like"/>
    <property type="match status" value="1"/>
</dbReference>
<dbReference type="InterPro" id="IPR023214">
    <property type="entry name" value="HAD_sf"/>
</dbReference>
<feature type="domain" description="FCP1 homology" evidence="3">
    <location>
        <begin position="48"/>
        <end position="229"/>
    </location>
</feature>
<dbReference type="Pfam" id="PF03031">
    <property type="entry name" value="NIF"/>
    <property type="match status" value="1"/>
</dbReference>
<dbReference type="PROSITE" id="PS50969">
    <property type="entry name" value="FCP1"/>
    <property type="match status" value="1"/>
</dbReference>
<name>A0A9W8BKL8_9FUNG</name>
<dbReference type="InterPro" id="IPR036412">
    <property type="entry name" value="HAD-like_sf"/>
</dbReference>
<dbReference type="InterPro" id="IPR004274">
    <property type="entry name" value="FCP1_dom"/>
</dbReference>
<accession>A0A9W8BKL8</accession>
<feature type="region of interest" description="Disordered" evidence="2">
    <location>
        <begin position="1"/>
        <end position="22"/>
    </location>
</feature>
<sequence length="255" mass="29634">MAKKSESSGHRSATAGGGRLPFSVKLSRPQANWQDNWVLGDYAKNEARTKHRQLIVLDLNGTLIKRGPRGKDGSRAGYARPHLTEFLQFILKHFAVMVWSSAQPYSVNNMLQCFMNEQQKRFVRVWDRRFCDLDGFYHGKTRTTKDLLKITGGYSLADSPHRDVYGTYKGYLGIAPEVKDHWTLENMMLVDDSETKAALQRDNHLHISTFEDLRHDDELLHLQRYLQVYIDSRDQFPDLVSYLKQRPWSEFPRSL</sequence>
<comment type="function">
    <text evidence="1">Essential component of the TIM23 complex, a complex that mediates the translocation of transit peptide-containing proteins across the mitochondrial inner membrane.</text>
</comment>
<comment type="similarity">
    <text evidence="1">Belongs to the TIM50 family.</text>
</comment>
<dbReference type="EMBL" id="JANBQF010000004">
    <property type="protein sequence ID" value="KAJ2008475.1"/>
    <property type="molecule type" value="Genomic_DNA"/>
</dbReference>
<evidence type="ECO:0000313" key="4">
    <source>
        <dbReference type="EMBL" id="KAJ2008475.1"/>
    </source>
</evidence>
<keyword evidence="1" id="KW-0813">Transport</keyword>
<dbReference type="InterPro" id="IPR050365">
    <property type="entry name" value="TIM50"/>
</dbReference>
<dbReference type="Gene3D" id="3.40.50.1000">
    <property type="entry name" value="HAD superfamily/HAD-like"/>
    <property type="match status" value="1"/>
</dbReference>
<comment type="caution">
    <text evidence="4">The sequence shown here is derived from an EMBL/GenBank/DDBJ whole genome shotgun (WGS) entry which is preliminary data.</text>
</comment>
<comment type="subcellular location">
    <subcellularLocation>
        <location evidence="1">Mitochondrion inner membrane</location>
        <topology evidence="1">Single-pass membrane protein</topology>
    </subcellularLocation>
</comment>
<keyword evidence="1" id="KW-0653">Protein transport</keyword>
<evidence type="ECO:0000313" key="5">
    <source>
        <dbReference type="Proteomes" id="UP001150907"/>
    </source>
</evidence>
<evidence type="ECO:0000259" key="3">
    <source>
        <dbReference type="PROSITE" id="PS50969"/>
    </source>
</evidence>
<evidence type="ECO:0000256" key="1">
    <source>
        <dbReference type="RuleBase" id="RU365079"/>
    </source>
</evidence>
<dbReference type="AlphaFoldDB" id="A0A9W8BKL8"/>
<dbReference type="GO" id="GO:0005744">
    <property type="term" value="C:TIM23 mitochondrial import inner membrane translocase complex"/>
    <property type="evidence" value="ECO:0007669"/>
    <property type="project" value="UniProtKB-UniRule"/>
</dbReference>
<evidence type="ECO:0000256" key="2">
    <source>
        <dbReference type="SAM" id="MobiDB-lite"/>
    </source>
</evidence>
<reference evidence="4" key="1">
    <citation type="submission" date="2022-07" db="EMBL/GenBank/DDBJ databases">
        <title>Phylogenomic reconstructions and comparative analyses of Kickxellomycotina fungi.</title>
        <authorList>
            <person name="Reynolds N.K."/>
            <person name="Stajich J.E."/>
            <person name="Barry K."/>
            <person name="Grigoriev I.V."/>
            <person name="Crous P."/>
            <person name="Smith M.E."/>
        </authorList>
    </citation>
    <scope>NUCLEOTIDE SEQUENCE</scope>
    <source>
        <strain evidence="4">IMI 214461</strain>
    </source>
</reference>
<keyword evidence="1" id="KW-0809">Transit peptide</keyword>
<dbReference type="OrthoDB" id="1711508at2759"/>
<gene>
    <name evidence="4" type="ORF">H4R26_000171</name>
</gene>
<dbReference type="GO" id="GO:0015031">
    <property type="term" value="P:protein transport"/>
    <property type="evidence" value="ECO:0007669"/>
    <property type="project" value="UniProtKB-KW"/>
</dbReference>
<keyword evidence="5" id="KW-1185">Reference proteome</keyword>
<keyword evidence="1" id="KW-0496">Mitochondrion</keyword>
<keyword evidence="1" id="KW-0811">Translocation</keyword>
<proteinExistence type="inferred from homology"/>
<dbReference type="Proteomes" id="UP001150907">
    <property type="component" value="Unassembled WGS sequence"/>
</dbReference>